<dbReference type="EMBL" id="JAOCBV010000001">
    <property type="protein sequence ID" value="MDH0756828.1"/>
    <property type="molecule type" value="Genomic_DNA"/>
</dbReference>
<reference evidence="1 2" key="1">
    <citation type="submission" date="2022-09" db="EMBL/GenBank/DDBJ databases">
        <title>Intensive care unit water sources are persistently colonized with multi-drug resistant bacteria and are the site of extensive horizontal gene transfer of antibiotic resistance genes.</title>
        <authorList>
            <person name="Diorio-Toth L."/>
        </authorList>
    </citation>
    <scope>NUCLEOTIDE SEQUENCE [LARGE SCALE GENOMIC DNA]</scope>
    <source>
        <strain evidence="1 2">GD03901</strain>
    </source>
</reference>
<organism evidence="1 2">
    <name type="scientific">Pseudomonas juntendi</name>
    <dbReference type="NCBI Taxonomy" id="2666183"/>
    <lineage>
        <taxon>Bacteria</taxon>
        <taxon>Pseudomonadati</taxon>
        <taxon>Pseudomonadota</taxon>
        <taxon>Gammaproteobacteria</taxon>
        <taxon>Pseudomonadales</taxon>
        <taxon>Pseudomonadaceae</taxon>
        <taxon>Pseudomonas</taxon>
    </lineage>
</organism>
<evidence type="ECO:0000313" key="1">
    <source>
        <dbReference type="EMBL" id="MDH0756828.1"/>
    </source>
</evidence>
<gene>
    <name evidence="1" type="ORF">N5C70_08865</name>
</gene>
<proteinExistence type="predicted"/>
<sequence>MSRSRKAVASPVIQLDELLQNAVDSICLGVEDYELSATPGKERRAISAARNFYSGVLLLFKYRIGSLASTPEQVVELLHKPIKIQPHRNSGGLLEWRPTPHPKETIDTGMIEARLQELKIFHDWNVVKKLRDCRNDLEHFHPKAPTTEIQRLIVDLFPMLQRFIHEELSDSPSDLLGTAWDSMVAVSEFYERTQSEAAKKWQAAGLPDTAWPFLSTCQCESCYSSLLQPLKSSIDAGFTPDVMEFEYECISCRNTGSVVQLFEEEFSIAREDHYSDGVLIRTCDNCYITAFSMVDEHCHWCGKYDRWPRCAICNAPVSEHTRNAGGNWCDRCDADEYMFRNS</sequence>
<dbReference type="AlphaFoldDB" id="A0ABD4YE12"/>
<name>A0ABD4YE12_9PSED</name>
<dbReference type="RefSeq" id="WP_127644138.1">
    <property type="nucleotide sequence ID" value="NZ_JACGCY010000015.1"/>
</dbReference>
<comment type="caution">
    <text evidence="1">The sequence shown here is derived from an EMBL/GenBank/DDBJ whole genome shotgun (WGS) entry which is preliminary data.</text>
</comment>
<accession>A0ABD4YE12</accession>
<evidence type="ECO:0000313" key="2">
    <source>
        <dbReference type="Proteomes" id="UP001160152"/>
    </source>
</evidence>
<dbReference type="Proteomes" id="UP001160152">
    <property type="component" value="Unassembled WGS sequence"/>
</dbReference>
<evidence type="ECO:0008006" key="3">
    <source>
        <dbReference type="Google" id="ProtNLM"/>
    </source>
</evidence>
<protein>
    <recommendedName>
        <fullName evidence="3">HEPN AbiU2-like domain-containing protein</fullName>
    </recommendedName>
</protein>